<proteinExistence type="predicted"/>
<dbReference type="InterPro" id="IPR029063">
    <property type="entry name" value="SAM-dependent_MTases_sf"/>
</dbReference>
<dbReference type="EMBL" id="QKWP01000002">
    <property type="protein sequence ID" value="RIB30924.1"/>
    <property type="molecule type" value="Genomic_DNA"/>
</dbReference>
<evidence type="ECO:0000313" key="3">
    <source>
        <dbReference type="EMBL" id="RIB30924.1"/>
    </source>
</evidence>
<dbReference type="GO" id="GO:0008168">
    <property type="term" value="F:methyltransferase activity"/>
    <property type="evidence" value="ECO:0007669"/>
    <property type="project" value="UniProtKB-KW"/>
</dbReference>
<evidence type="ECO:0000256" key="1">
    <source>
        <dbReference type="SAM" id="MobiDB-lite"/>
    </source>
</evidence>
<gene>
    <name evidence="3" type="ORF">C2G38_1995086</name>
</gene>
<name>A0A397W891_9GLOM</name>
<dbReference type="OrthoDB" id="2330751at2759"/>
<feature type="domain" description="Methyltransferase" evidence="2">
    <location>
        <begin position="113"/>
        <end position="205"/>
    </location>
</feature>
<dbReference type="PANTHER" id="PTHR43591">
    <property type="entry name" value="METHYLTRANSFERASE"/>
    <property type="match status" value="1"/>
</dbReference>
<dbReference type="PANTHER" id="PTHR43591:SF24">
    <property type="entry name" value="2-METHOXY-6-POLYPRENYL-1,4-BENZOQUINOL METHYLASE, MITOCHONDRIAL"/>
    <property type="match status" value="1"/>
</dbReference>
<dbReference type="GO" id="GO:0032259">
    <property type="term" value="P:methylation"/>
    <property type="evidence" value="ECO:0007669"/>
    <property type="project" value="UniProtKB-KW"/>
</dbReference>
<dbReference type="AlphaFoldDB" id="A0A397W891"/>
<dbReference type="STRING" id="44941.A0A397W891"/>
<reference evidence="3 4" key="1">
    <citation type="submission" date="2018-06" db="EMBL/GenBank/DDBJ databases">
        <title>Comparative genomics reveals the genomic features of Rhizophagus irregularis, R. cerebriforme, R. diaphanum and Gigaspora rosea, and their symbiotic lifestyle signature.</title>
        <authorList>
            <person name="Morin E."/>
            <person name="San Clemente H."/>
            <person name="Chen E.C.H."/>
            <person name="De La Providencia I."/>
            <person name="Hainaut M."/>
            <person name="Kuo A."/>
            <person name="Kohler A."/>
            <person name="Murat C."/>
            <person name="Tang N."/>
            <person name="Roy S."/>
            <person name="Loubradou J."/>
            <person name="Henrissat B."/>
            <person name="Grigoriev I.V."/>
            <person name="Corradi N."/>
            <person name="Roux C."/>
            <person name="Martin F.M."/>
        </authorList>
    </citation>
    <scope>NUCLEOTIDE SEQUENCE [LARGE SCALE GENOMIC DNA]</scope>
    <source>
        <strain evidence="3 4">DAOM 194757</strain>
    </source>
</reference>
<feature type="region of interest" description="Disordered" evidence="1">
    <location>
        <begin position="1"/>
        <end position="31"/>
    </location>
</feature>
<dbReference type="Proteomes" id="UP000266673">
    <property type="component" value="Unassembled WGS sequence"/>
</dbReference>
<organism evidence="3 4">
    <name type="scientific">Gigaspora rosea</name>
    <dbReference type="NCBI Taxonomy" id="44941"/>
    <lineage>
        <taxon>Eukaryota</taxon>
        <taxon>Fungi</taxon>
        <taxon>Fungi incertae sedis</taxon>
        <taxon>Mucoromycota</taxon>
        <taxon>Glomeromycotina</taxon>
        <taxon>Glomeromycetes</taxon>
        <taxon>Diversisporales</taxon>
        <taxon>Gigasporaceae</taxon>
        <taxon>Gigaspora</taxon>
    </lineage>
</organism>
<protein>
    <submittedName>
        <fullName evidence="3">S-adenosyl-L-methionine-dependent methyltransferase</fullName>
    </submittedName>
</protein>
<dbReference type="CDD" id="cd02440">
    <property type="entry name" value="AdoMet_MTases"/>
    <property type="match status" value="1"/>
</dbReference>
<feature type="compositionally biased region" description="Basic and acidic residues" evidence="1">
    <location>
        <begin position="7"/>
        <end position="31"/>
    </location>
</feature>
<dbReference type="InterPro" id="IPR041698">
    <property type="entry name" value="Methyltransf_25"/>
</dbReference>
<sequence>MGQVSSKKNEGKYSKESNQNDRNIRNINKDQTRVKRNLTKYEKNEAYLTISVLDAHRFIEGRRFCIAKDFTYTFPNDNQEASRFNDSIKLMKQLFNSNYSAPVEKLLSHGAKVLEIGTGGGFWLADMSKSFPMSTFLGLDISTTFHQECLPENCAFLEYNYFDEIPFPEKTFDYVFQQSISSSKFRDNQLDTHLREIFRVVKPGGWIEIFGTPTEIVNAGPASKAFIKLVRKCYQFNGLDPSIVHAYPNKLRSLKIKNVQVVETQYYLSHHNTTSDNKESSLLLATAESLRVMIKMAVGYTDEQYDAILRGMAIEQKTLNMSVRCIRIFGQKESNFT</sequence>
<evidence type="ECO:0000259" key="2">
    <source>
        <dbReference type="Pfam" id="PF13649"/>
    </source>
</evidence>
<accession>A0A397W891</accession>
<comment type="caution">
    <text evidence="3">The sequence shown here is derived from an EMBL/GenBank/DDBJ whole genome shotgun (WGS) entry which is preliminary data.</text>
</comment>
<keyword evidence="4" id="KW-1185">Reference proteome</keyword>
<dbReference type="SUPFAM" id="SSF53335">
    <property type="entry name" value="S-adenosyl-L-methionine-dependent methyltransferases"/>
    <property type="match status" value="1"/>
</dbReference>
<keyword evidence="3" id="KW-0489">Methyltransferase</keyword>
<dbReference type="Gene3D" id="3.40.50.150">
    <property type="entry name" value="Vaccinia Virus protein VP39"/>
    <property type="match status" value="1"/>
</dbReference>
<keyword evidence="3" id="KW-0808">Transferase</keyword>
<dbReference type="Pfam" id="PF13649">
    <property type="entry name" value="Methyltransf_25"/>
    <property type="match status" value="1"/>
</dbReference>
<evidence type="ECO:0000313" key="4">
    <source>
        <dbReference type="Proteomes" id="UP000266673"/>
    </source>
</evidence>